<dbReference type="RefSeq" id="WP_149352511.1">
    <property type="nucleotide sequence ID" value="NZ_VTRV01000049.1"/>
</dbReference>
<evidence type="ECO:0000313" key="2">
    <source>
        <dbReference type="EMBL" id="TZF90184.1"/>
    </source>
</evidence>
<accession>A0A5D8ZBY9</accession>
<dbReference type="OrthoDB" id="5966509at2"/>
<dbReference type="AlphaFoldDB" id="A0A5D8ZBY9"/>
<keyword evidence="3" id="KW-1185">Reference proteome</keyword>
<evidence type="ECO:0000256" key="1">
    <source>
        <dbReference type="SAM" id="SignalP"/>
    </source>
</evidence>
<evidence type="ECO:0000313" key="3">
    <source>
        <dbReference type="Proteomes" id="UP000323164"/>
    </source>
</evidence>
<reference evidence="2 3" key="1">
    <citation type="submission" date="2019-08" db="EMBL/GenBank/DDBJ databases">
        <title>Draft genome sequence of Lysobacter sp. UKS-15.</title>
        <authorList>
            <person name="Im W.-T."/>
        </authorList>
    </citation>
    <scope>NUCLEOTIDE SEQUENCE [LARGE SCALE GENOMIC DNA]</scope>
    <source>
        <strain evidence="2 3">UKS-15</strain>
    </source>
</reference>
<gene>
    <name evidence="2" type="ORF">FW784_06325</name>
</gene>
<keyword evidence="1" id="KW-0732">Signal</keyword>
<proteinExistence type="predicted"/>
<feature type="chain" id="PRO_5022932781" evidence="1">
    <location>
        <begin position="23"/>
        <end position="158"/>
    </location>
</feature>
<dbReference type="Proteomes" id="UP000323164">
    <property type="component" value="Unassembled WGS sequence"/>
</dbReference>
<name>A0A5D8ZBY9_9GAMM</name>
<feature type="signal peptide" evidence="1">
    <location>
        <begin position="1"/>
        <end position="22"/>
    </location>
</feature>
<protein>
    <submittedName>
        <fullName evidence="2">Glycine zipper 2TM domain-containing protein</fullName>
    </submittedName>
</protein>
<dbReference type="EMBL" id="VTRV01000049">
    <property type="protein sequence ID" value="TZF90184.1"/>
    <property type="molecule type" value="Genomic_DNA"/>
</dbReference>
<comment type="caution">
    <text evidence="2">The sequence shown here is derived from an EMBL/GenBank/DDBJ whole genome shotgun (WGS) entry which is preliminary data.</text>
</comment>
<sequence>MNIQPRLLALAAVSVIGLSSCATTGYPSNGYAGSPPPYSSGGVCYDCGTVTRIEATGSTGAPRSGVTGAVIGGLVGAAAGHTIANDSSKGRQNVATVGGAAAGAAAGAAIERNMGGTTTYNVYVRMDDGRETVVSQSDLGGVREGTRVRVYNGRVWVR</sequence>
<organism evidence="2 3">
    <name type="scientific">Cognatilysobacter lacus</name>
    <dbReference type="NCBI Taxonomy" id="1643323"/>
    <lineage>
        <taxon>Bacteria</taxon>
        <taxon>Pseudomonadati</taxon>
        <taxon>Pseudomonadota</taxon>
        <taxon>Gammaproteobacteria</taxon>
        <taxon>Lysobacterales</taxon>
        <taxon>Lysobacteraceae</taxon>
        <taxon>Cognatilysobacter</taxon>
    </lineage>
</organism>
<dbReference type="PROSITE" id="PS51257">
    <property type="entry name" value="PROKAR_LIPOPROTEIN"/>
    <property type="match status" value="1"/>
</dbReference>